<dbReference type="GO" id="GO:0098609">
    <property type="term" value="P:cell-cell adhesion"/>
    <property type="evidence" value="ECO:0007669"/>
    <property type="project" value="TreeGrafter"/>
</dbReference>
<proteinExistence type="predicted"/>
<feature type="domain" description="Ig-like" evidence="4">
    <location>
        <begin position="118"/>
        <end position="196"/>
    </location>
</feature>
<dbReference type="InterPro" id="IPR036179">
    <property type="entry name" value="Ig-like_dom_sf"/>
</dbReference>
<feature type="domain" description="Ig-like" evidence="4">
    <location>
        <begin position="34"/>
        <end position="113"/>
    </location>
</feature>
<dbReference type="InterPro" id="IPR013098">
    <property type="entry name" value="Ig_I-set"/>
</dbReference>
<keyword evidence="1" id="KW-0677">Repeat</keyword>
<dbReference type="Proteomes" id="UP000450676">
    <property type="component" value="Unassembled WGS sequence"/>
</dbReference>
<reference evidence="5 6" key="1">
    <citation type="submission" date="2019-12" db="EMBL/GenBank/DDBJ databases">
        <title>Novel species isolated from a subtropical stream in China.</title>
        <authorList>
            <person name="Lu H."/>
        </authorList>
    </citation>
    <scope>NUCLEOTIDE SEQUENCE [LARGE SCALE GENOMIC DNA]</scope>
    <source>
        <strain evidence="5 6">FT127W</strain>
    </source>
</reference>
<feature type="signal peptide" evidence="3">
    <location>
        <begin position="1"/>
        <end position="21"/>
    </location>
</feature>
<evidence type="ECO:0000313" key="6">
    <source>
        <dbReference type="Proteomes" id="UP000450676"/>
    </source>
</evidence>
<name>A0A7X4HE91_9BURK</name>
<dbReference type="PROSITE" id="PS51257">
    <property type="entry name" value="PROKAR_LIPOPROTEIN"/>
    <property type="match status" value="1"/>
</dbReference>
<dbReference type="InterPro" id="IPR007110">
    <property type="entry name" value="Ig-like_dom"/>
</dbReference>
<dbReference type="AlphaFoldDB" id="A0A7X4HE91"/>
<dbReference type="SUPFAM" id="SSF48726">
    <property type="entry name" value="Immunoglobulin"/>
    <property type="match status" value="2"/>
</dbReference>
<gene>
    <name evidence="5" type="ORF">GTP77_20110</name>
</gene>
<evidence type="ECO:0000313" key="5">
    <source>
        <dbReference type="EMBL" id="MYN09633.1"/>
    </source>
</evidence>
<keyword evidence="6" id="KW-1185">Reference proteome</keyword>
<dbReference type="PANTHER" id="PTHR44170:SF6">
    <property type="entry name" value="CONTACTIN"/>
    <property type="match status" value="1"/>
</dbReference>
<evidence type="ECO:0000256" key="2">
    <source>
        <dbReference type="ARBA" id="ARBA00023157"/>
    </source>
</evidence>
<dbReference type="Gene3D" id="2.60.40.10">
    <property type="entry name" value="Immunoglobulins"/>
    <property type="match status" value="2"/>
</dbReference>
<dbReference type="RefSeq" id="WP_161073930.1">
    <property type="nucleotide sequence ID" value="NZ_WWCU01000025.1"/>
</dbReference>
<evidence type="ECO:0000256" key="3">
    <source>
        <dbReference type="SAM" id="SignalP"/>
    </source>
</evidence>
<organism evidence="5 6">
    <name type="scientific">Pseudoduganella aquatica</name>
    <dbReference type="NCBI Taxonomy" id="2660641"/>
    <lineage>
        <taxon>Bacteria</taxon>
        <taxon>Pseudomonadati</taxon>
        <taxon>Pseudomonadota</taxon>
        <taxon>Betaproteobacteria</taxon>
        <taxon>Burkholderiales</taxon>
        <taxon>Oxalobacteraceae</taxon>
        <taxon>Telluria group</taxon>
        <taxon>Pseudoduganella</taxon>
    </lineage>
</organism>
<comment type="caution">
    <text evidence="5">The sequence shown here is derived from an EMBL/GenBank/DDBJ whole genome shotgun (WGS) entry which is preliminary data.</text>
</comment>
<protein>
    <recommendedName>
        <fullName evidence="4">Ig-like domain-containing protein</fullName>
    </recommendedName>
</protein>
<dbReference type="PANTHER" id="PTHR44170">
    <property type="entry name" value="PROTEIN SIDEKICK"/>
    <property type="match status" value="1"/>
</dbReference>
<dbReference type="InterPro" id="IPR013783">
    <property type="entry name" value="Ig-like_fold"/>
</dbReference>
<dbReference type="SMART" id="SM00409">
    <property type="entry name" value="IG"/>
    <property type="match status" value="2"/>
</dbReference>
<keyword evidence="2" id="KW-1015">Disulfide bond</keyword>
<accession>A0A7X4HE91</accession>
<dbReference type="Pfam" id="PF13927">
    <property type="entry name" value="Ig_3"/>
    <property type="match status" value="1"/>
</dbReference>
<feature type="chain" id="PRO_5031245858" description="Ig-like domain-containing protein" evidence="3">
    <location>
        <begin position="22"/>
        <end position="200"/>
    </location>
</feature>
<evidence type="ECO:0000259" key="4">
    <source>
        <dbReference type="PROSITE" id="PS50835"/>
    </source>
</evidence>
<keyword evidence="3" id="KW-0732">Signal</keyword>
<dbReference type="EMBL" id="WWCU01000025">
    <property type="protein sequence ID" value="MYN09633.1"/>
    <property type="molecule type" value="Genomic_DNA"/>
</dbReference>
<dbReference type="PROSITE" id="PS50835">
    <property type="entry name" value="IG_LIKE"/>
    <property type="match status" value="2"/>
</dbReference>
<evidence type="ECO:0000256" key="1">
    <source>
        <dbReference type="ARBA" id="ARBA00022737"/>
    </source>
</evidence>
<dbReference type="Pfam" id="PF07679">
    <property type="entry name" value="I-set"/>
    <property type="match status" value="1"/>
</dbReference>
<sequence length="200" mass="20052">MKKYVLHLSACAMAVALVACGGSGGDSTEAETQPVITTQPASVTAGAGSDASFSVVATGGNLKYTWRKDGVVLPDITAQKFTFSPLIAARAGVYDVIVSNKVGSVTSTAATLVVGILPAITTQPVAQSVAAGGSVTFTVVATGSDTLGYQWRKAGTNITGANSASYTLSNVTSADASTYDVVITNTYGTASSAVVALTLK</sequence>
<dbReference type="InterPro" id="IPR003599">
    <property type="entry name" value="Ig_sub"/>
</dbReference>
<dbReference type="GO" id="GO:0016020">
    <property type="term" value="C:membrane"/>
    <property type="evidence" value="ECO:0007669"/>
    <property type="project" value="UniProtKB-SubCell"/>
</dbReference>